<dbReference type="AlphaFoldDB" id="A0A2T5VFQ7"/>
<keyword evidence="1" id="KW-0677">Repeat</keyword>
<dbReference type="Pfam" id="PF13432">
    <property type="entry name" value="TPR_16"/>
    <property type="match status" value="3"/>
</dbReference>
<dbReference type="Proteomes" id="UP000244081">
    <property type="component" value="Unassembled WGS sequence"/>
</dbReference>
<comment type="caution">
    <text evidence="4">The sequence shown here is derived from an EMBL/GenBank/DDBJ whole genome shotgun (WGS) entry which is preliminary data.</text>
</comment>
<evidence type="ECO:0000256" key="2">
    <source>
        <dbReference type="ARBA" id="ARBA00022803"/>
    </source>
</evidence>
<feature type="region of interest" description="Disordered" evidence="3">
    <location>
        <begin position="1"/>
        <end position="20"/>
    </location>
</feature>
<keyword evidence="2" id="KW-0802">TPR repeat</keyword>
<dbReference type="SMART" id="SM00028">
    <property type="entry name" value="TPR"/>
    <property type="match status" value="4"/>
</dbReference>
<evidence type="ECO:0000256" key="3">
    <source>
        <dbReference type="SAM" id="MobiDB-lite"/>
    </source>
</evidence>
<evidence type="ECO:0000313" key="4">
    <source>
        <dbReference type="EMBL" id="PTW62585.1"/>
    </source>
</evidence>
<dbReference type="InterPro" id="IPR011990">
    <property type="entry name" value="TPR-like_helical_dom_sf"/>
</dbReference>
<name>A0A2T5VFQ7_9HYPH</name>
<dbReference type="InterPro" id="IPR019734">
    <property type="entry name" value="TPR_rpt"/>
</dbReference>
<sequence>MNSENQTLPDSPASEPASGGTCLEEVLSEGVAHREEGRIAESVHLLSMARDKFPDAIAAMYELSISLRLAGQCDESLALNRAALKIDPDHRPSLLACIETNLQHGRTEAALQAAQDALEKRPEDTQFLIKKGAALRRTGRSEQSVRHLDALRARAPENLALLVELAISLRDAGDEDASLAVCEQALALHPTHRNALRARIDTLLHFHRLKGALAAIDNAGDTFARDIGLQLRRGRLLQQIGRFDESSRSLAALLERLEPDDPQRDRVELERARALLGEGDCAASLALTTRILNKQPRNLAAWLHRIDTQAHVLQLDDALTSADDALAALPANDALLLKKATLLRQAGWLVESDRLLRSIASDTPQLQLARIESALALGRIDTARSALQALWDRGDQTARIALDLIRTLRMEGDLTQARIFAETAVGVLPDAPTPLTTLLDLCLEMNDRETADRLLEEMPPGMRDKPALRQLLAKIALRDEDFEGAATSHIEAAGDASVPTIEFNAALAVARSAITERDTVQSIFGRLEGLLDRKAASLPPFTISMLRARMLAAAGDWKKLHPLVTSLEKEQPRLLELTLLRARAAFELARFDEAGAAVARVLENNPLDAPAARLRNALLLLQGKIEQYFEINIARAANPAAMTETDYVELVKNLLMAGRNDRAADLLKYPPRHFRNSERIGFQRQLMTGDSTFAEPDRERVTQEPDIATIPGKTLARLLDFNDETALAGDVLIPSLWIAWMMRSDAKESFDDWRRVALAADHVYEAIRQKPRFGAPPREVLHDTDYAELGERMRNRLPTLIVTSHSGPAMLSLMLERFETIRYFVQPFQKDWIHSIKANTIRFAGHKNDTAVEIVRNLRQGNSIYSLPDLPVSIVKMHDPSTMAVGTLFGQPYPILDTFPKISRAMRIPSFWVQPVWREGKIHIDIERLPMAEPGEAEDVWCARWAQSYLDRVEALLASGPENQSLRLPVWRYFLLKGLGPAAIRHAEESMKRLDPADRNPARWIDHIKNWASGVGILNRR</sequence>
<reference evidence="4 5" key="1">
    <citation type="submission" date="2018-04" db="EMBL/GenBank/DDBJ databases">
        <title>Genomic Encyclopedia of Archaeal and Bacterial Type Strains, Phase II (KMG-II): from individual species to whole genera.</title>
        <authorList>
            <person name="Goeker M."/>
        </authorList>
    </citation>
    <scope>NUCLEOTIDE SEQUENCE [LARGE SCALE GENOMIC DNA]</scope>
    <source>
        <strain evidence="4 5">DSM 23382</strain>
    </source>
</reference>
<proteinExistence type="predicted"/>
<dbReference type="InterPro" id="IPR051012">
    <property type="entry name" value="CellSynth/LPSAsmb/PSIAsmb"/>
</dbReference>
<evidence type="ECO:0000256" key="1">
    <source>
        <dbReference type="ARBA" id="ARBA00022737"/>
    </source>
</evidence>
<organism evidence="4 5">
    <name type="scientific">Breoghania corrubedonensis</name>
    <dbReference type="NCBI Taxonomy" id="665038"/>
    <lineage>
        <taxon>Bacteria</taxon>
        <taxon>Pseudomonadati</taxon>
        <taxon>Pseudomonadota</taxon>
        <taxon>Alphaproteobacteria</taxon>
        <taxon>Hyphomicrobiales</taxon>
        <taxon>Stappiaceae</taxon>
        <taxon>Breoghania</taxon>
    </lineage>
</organism>
<dbReference type="Gene3D" id="1.25.40.10">
    <property type="entry name" value="Tetratricopeptide repeat domain"/>
    <property type="match status" value="3"/>
</dbReference>
<dbReference type="SUPFAM" id="SSF48452">
    <property type="entry name" value="TPR-like"/>
    <property type="match status" value="2"/>
</dbReference>
<gene>
    <name evidence="4" type="ORF">C8N35_101631</name>
</gene>
<evidence type="ECO:0000313" key="5">
    <source>
        <dbReference type="Proteomes" id="UP000244081"/>
    </source>
</evidence>
<accession>A0A2T5VFQ7</accession>
<keyword evidence="5" id="KW-1185">Reference proteome</keyword>
<dbReference type="OrthoDB" id="6193797at2"/>
<dbReference type="PANTHER" id="PTHR45586:SF1">
    <property type="entry name" value="LIPOPOLYSACCHARIDE ASSEMBLY PROTEIN B"/>
    <property type="match status" value="1"/>
</dbReference>
<dbReference type="EMBL" id="QAYG01000001">
    <property type="protein sequence ID" value="PTW62585.1"/>
    <property type="molecule type" value="Genomic_DNA"/>
</dbReference>
<dbReference type="PANTHER" id="PTHR45586">
    <property type="entry name" value="TPR REPEAT-CONTAINING PROTEIN PA4667"/>
    <property type="match status" value="1"/>
</dbReference>
<protein>
    <submittedName>
        <fullName evidence="4">Tetratricopeptide repeat protein</fullName>
    </submittedName>
</protein>